<feature type="compositionally biased region" description="Acidic residues" evidence="1">
    <location>
        <begin position="288"/>
        <end position="297"/>
    </location>
</feature>
<protein>
    <submittedName>
        <fullName evidence="2">Uncharacterized protein</fullName>
    </submittedName>
</protein>
<name>A0A0H5R1E4_9EUKA</name>
<dbReference type="GO" id="GO:1990269">
    <property type="term" value="F:RNA polymerase II C-terminal domain phosphoserine binding"/>
    <property type="evidence" value="ECO:0007669"/>
    <property type="project" value="TreeGrafter"/>
</dbReference>
<feature type="region of interest" description="Disordered" evidence="1">
    <location>
        <begin position="16"/>
        <end position="63"/>
    </location>
</feature>
<dbReference type="AlphaFoldDB" id="A0A0H5R1E4"/>
<feature type="compositionally biased region" description="Acidic residues" evidence="1">
    <location>
        <begin position="19"/>
        <end position="34"/>
    </location>
</feature>
<dbReference type="GO" id="GO:0016593">
    <property type="term" value="C:Cdc73/Paf1 complex"/>
    <property type="evidence" value="ECO:0007669"/>
    <property type="project" value="InterPro"/>
</dbReference>
<organism evidence="2">
    <name type="scientific">Spongospora subterranea</name>
    <dbReference type="NCBI Taxonomy" id="70186"/>
    <lineage>
        <taxon>Eukaryota</taxon>
        <taxon>Sar</taxon>
        <taxon>Rhizaria</taxon>
        <taxon>Endomyxa</taxon>
        <taxon>Phytomyxea</taxon>
        <taxon>Plasmodiophorida</taxon>
        <taxon>Plasmodiophoridae</taxon>
        <taxon>Spongospora</taxon>
    </lineage>
</organism>
<reference evidence="2" key="1">
    <citation type="submission" date="2015-04" db="EMBL/GenBank/DDBJ databases">
        <title>The genome sequence of the plant pathogenic Rhizarian Plasmodiophora brassicae reveals insights in its biotrophic life cycle and the origin of chitin synthesis.</title>
        <authorList>
            <person name="Schwelm A."/>
            <person name="Fogelqvist J."/>
            <person name="Knaust A."/>
            <person name="Julke S."/>
            <person name="Lilja T."/>
            <person name="Dhandapani V."/>
            <person name="Bonilla-Rosso G."/>
            <person name="Karlsson M."/>
            <person name="Shevchenko A."/>
            <person name="Choi S.R."/>
            <person name="Kim H.G."/>
            <person name="Park J.Y."/>
            <person name="Lim Y.P."/>
            <person name="Ludwig-Muller J."/>
            <person name="Dixelius C."/>
        </authorList>
    </citation>
    <scope>NUCLEOTIDE SEQUENCE</scope>
    <source>
        <tissue evidence="2">Potato root galls</tissue>
    </source>
</reference>
<evidence type="ECO:0000313" key="2">
    <source>
        <dbReference type="EMBL" id="CRZ01624.1"/>
    </source>
</evidence>
<dbReference type="PANTHER" id="PTHR23146:SF0">
    <property type="entry name" value="RNA POLYMERASE-ASSOCIATED PROTEIN LEO1"/>
    <property type="match status" value="1"/>
</dbReference>
<dbReference type="EMBL" id="HACM01001182">
    <property type="protein sequence ID" value="CRZ01624.1"/>
    <property type="molecule type" value="Transcribed_RNA"/>
</dbReference>
<feature type="region of interest" description="Disordered" evidence="1">
    <location>
        <begin position="248"/>
        <end position="355"/>
    </location>
</feature>
<feature type="compositionally biased region" description="Acidic residues" evidence="1">
    <location>
        <begin position="46"/>
        <end position="62"/>
    </location>
</feature>
<dbReference type="PANTHER" id="PTHR23146">
    <property type="entry name" value="LEO1 PROTEIN"/>
    <property type="match status" value="1"/>
</dbReference>
<feature type="compositionally biased region" description="Basic and acidic residues" evidence="1">
    <location>
        <begin position="248"/>
        <end position="273"/>
    </location>
</feature>
<dbReference type="GO" id="GO:0032968">
    <property type="term" value="P:positive regulation of transcription elongation by RNA polymerase II"/>
    <property type="evidence" value="ECO:0007669"/>
    <property type="project" value="TreeGrafter"/>
</dbReference>
<sequence length="378" mass="42899">MTENVHRLRVAEQFAMSDKDEDLFGSDADLDDVIGDAKPATATRNDEEEDLFGSDDEPEPVAEQDLGTKASRFNTGRTATQKLLGPAKVVFKPQDSIRISSPGVEMCTMKLPSWLSAETAEFNPDVVRKTFTGEDDSTQLVHKIRWRMTTDELGHKFRESNARLVNWSDGSTQLLVGALVFDVVRTPLPKNLHFLYDQNDVLQQYRTSFTTKLLVKPNHQVPSHVRKRPKVVQTPVQTTKKIYTMKDPEQEVEEKIKRQRLQDSQERARERVTKWVPPPESFSADFLEYSEDDESSDESPPHRRIGEAESAQRLQAAKVSDRIVKGKAVIKQKEKKVQAPVPEEPTAISDDEDDEVEVRYKSGAGVKRRHVIQESDSD</sequence>
<dbReference type="InterPro" id="IPR007149">
    <property type="entry name" value="Leo1"/>
</dbReference>
<accession>A0A0H5R1E4</accession>
<evidence type="ECO:0000256" key="1">
    <source>
        <dbReference type="SAM" id="MobiDB-lite"/>
    </source>
</evidence>
<dbReference type="Pfam" id="PF04004">
    <property type="entry name" value="Leo1"/>
    <property type="match status" value="1"/>
</dbReference>
<proteinExistence type="predicted"/>
<dbReference type="GO" id="GO:0006368">
    <property type="term" value="P:transcription elongation by RNA polymerase II"/>
    <property type="evidence" value="ECO:0007669"/>
    <property type="project" value="InterPro"/>
</dbReference>